<keyword evidence="7 11" id="KW-0798">TonB box</keyword>
<feature type="domain" description="TonB-dependent receptor plug" evidence="13">
    <location>
        <begin position="105"/>
        <end position="210"/>
    </location>
</feature>
<feature type="domain" description="TonB-dependent receptor-like beta-barrel" evidence="12">
    <location>
        <begin position="294"/>
        <end position="664"/>
    </location>
</feature>
<evidence type="ECO:0000256" key="6">
    <source>
        <dbReference type="ARBA" id="ARBA00023065"/>
    </source>
</evidence>
<keyword evidence="3 10" id="KW-1134">Transmembrane beta strand</keyword>
<evidence type="ECO:0000256" key="2">
    <source>
        <dbReference type="ARBA" id="ARBA00022448"/>
    </source>
</evidence>
<comment type="caution">
    <text evidence="14">The sequence shown here is derived from an EMBL/GenBank/DDBJ whole genome shotgun (WGS) entry which is preliminary data.</text>
</comment>
<dbReference type="EMBL" id="JAEMHM010000007">
    <property type="protein sequence ID" value="MBJ6725008.1"/>
    <property type="molecule type" value="Genomic_DNA"/>
</dbReference>
<evidence type="ECO:0000313" key="14">
    <source>
        <dbReference type="EMBL" id="MBJ6725008.1"/>
    </source>
</evidence>
<evidence type="ECO:0000256" key="11">
    <source>
        <dbReference type="RuleBase" id="RU003357"/>
    </source>
</evidence>
<dbReference type="Gene3D" id="2.40.170.20">
    <property type="entry name" value="TonB-dependent receptor, beta-barrel domain"/>
    <property type="match status" value="1"/>
</dbReference>
<keyword evidence="14" id="KW-0675">Receptor</keyword>
<dbReference type="PANTHER" id="PTHR30069">
    <property type="entry name" value="TONB-DEPENDENT OUTER MEMBRANE RECEPTOR"/>
    <property type="match status" value="1"/>
</dbReference>
<dbReference type="GO" id="GO:0015344">
    <property type="term" value="F:siderophore uptake transmembrane transporter activity"/>
    <property type="evidence" value="ECO:0007669"/>
    <property type="project" value="TreeGrafter"/>
</dbReference>
<gene>
    <name evidence="14" type="ORF">JFN93_09835</name>
</gene>
<evidence type="ECO:0000256" key="9">
    <source>
        <dbReference type="ARBA" id="ARBA00023237"/>
    </source>
</evidence>
<dbReference type="PANTHER" id="PTHR30069:SF53">
    <property type="entry name" value="COLICIN I RECEPTOR-RELATED"/>
    <property type="match status" value="1"/>
</dbReference>
<dbReference type="Gene3D" id="2.170.130.10">
    <property type="entry name" value="TonB-dependent receptor, plug domain"/>
    <property type="match status" value="1"/>
</dbReference>
<comment type="similarity">
    <text evidence="10 11">Belongs to the TonB-dependent receptor family.</text>
</comment>
<keyword evidence="5" id="KW-0732">Signal</keyword>
<dbReference type="InterPro" id="IPR000531">
    <property type="entry name" value="Beta-barrel_TonB"/>
</dbReference>
<keyword evidence="2 10" id="KW-0813">Transport</keyword>
<name>A0A8J7J2L2_9BACT</name>
<dbReference type="AlphaFoldDB" id="A0A8J7J2L2"/>
<sequence>MKFRNRKMQQAGNRLLGDGGSMVKWKYGVPVLLALTALAPALPGGSARAAEADTETALAPAADVPAETAADKAGEATGGNEDLLLFWEQKELYVETATRTAKPISQVAENMEVITAKDIEEMNAHTVNEVLARVSGVFVENETNDFNSPALLHIQGSSQRHVALYLDGVQWNFLSDGHAEAISIPVGIIDRIEIIKGPASSTWGSGLGGVINIITKNVGDFTTPKGMIVGSYGEGRTRDANWQVAGKVGVAKYYLYAGRLASDGLVSHRYSSSDSLYSKVALTPVHNMDLVFTLGYTTPDLSAGSQHSDRFGGVDTSGSLGISNLHATAGMDYHFAPDWALTAEINTLRSNFSQGTEFTKPNALFHVTSGDKYADTQLIDQTFGGNLKLTYSGGNNFAVLGAEATHGTDEFHRLALNRAATLQSTVAVYRQAYVYSELNKWAIFTNDTISLGSFSVTPGIRLDHNSISGTFVSPSVGGTYQPTEHSMVRASVARGFTYPPFSMTSGSDPFSLPNPSLRAEQGWSYQAGAESVVGDRVNLKATVFRHDINNAISDDPDPATLMNKNVGKLVRQGYELAAETVPFFNTSLKVAHSFVHIDPSAPATSRDNYSYLIGIKYDDRKAWLAQVFGSYIWWDMPAAAGPGDYNTFVWDANINRKFSLSETFSLEMFLNLHNIFNSGYTTSISQANTGRWVEGGVKFRF</sequence>
<organism evidence="14 15">
    <name type="scientific">Geomesophilobacter sediminis</name>
    <dbReference type="NCBI Taxonomy" id="2798584"/>
    <lineage>
        <taxon>Bacteria</taxon>
        <taxon>Pseudomonadati</taxon>
        <taxon>Thermodesulfobacteriota</taxon>
        <taxon>Desulfuromonadia</taxon>
        <taxon>Geobacterales</taxon>
        <taxon>Geobacteraceae</taxon>
        <taxon>Geomesophilobacter</taxon>
    </lineage>
</organism>
<dbReference type="SUPFAM" id="SSF56935">
    <property type="entry name" value="Porins"/>
    <property type="match status" value="1"/>
</dbReference>
<keyword evidence="6" id="KW-0406">Ion transport</keyword>
<keyword evidence="15" id="KW-1185">Reference proteome</keyword>
<keyword evidence="4 10" id="KW-0812">Transmembrane</keyword>
<evidence type="ECO:0000259" key="12">
    <source>
        <dbReference type="Pfam" id="PF00593"/>
    </source>
</evidence>
<evidence type="ECO:0000256" key="5">
    <source>
        <dbReference type="ARBA" id="ARBA00022729"/>
    </source>
</evidence>
<comment type="subcellular location">
    <subcellularLocation>
        <location evidence="1 10">Cell outer membrane</location>
        <topology evidence="1 10">Multi-pass membrane protein</topology>
    </subcellularLocation>
</comment>
<dbReference type="InterPro" id="IPR012910">
    <property type="entry name" value="Plug_dom"/>
</dbReference>
<evidence type="ECO:0000256" key="3">
    <source>
        <dbReference type="ARBA" id="ARBA00022452"/>
    </source>
</evidence>
<dbReference type="InterPro" id="IPR037066">
    <property type="entry name" value="Plug_dom_sf"/>
</dbReference>
<dbReference type="GO" id="GO:0009279">
    <property type="term" value="C:cell outer membrane"/>
    <property type="evidence" value="ECO:0007669"/>
    <property type="project" value="UniProtKB-SubCell"/>
</dbReference>
<evidence type="ECO:0000256" key="1">
    <source>
        <dbReference type="ARBA" id="ARBA00004571"/>
    </source>
</evidence>
<dbReference type="GO" id="GO:0044718">
    <property type="term" value="P:siderophore transmembrane transport"/>
    <property type="evidence" value="ECO:0007669"/>
    <property type="project" value="TreeGrafter"/>
</dbReference>
<keyword evidence="9 10" id="KW-0998">Cell outer membrane</keyword>
<dbReference type="PROSITE" id="PS52016">
    <property type="entry name" value="TONB_DEPENDENT_REC_3"/>
    <property type="match status" value="1"/>
</dbReference>
<dbReference type="Proteomes" id="UP000636888">
    <property type="component" value="Unassembled WGS sequence"/>
</dbReference>
<accession>A0A8J7J2L2</accession>
<evidence type="ECO:0000259" key="13">
    <source>
        <dbReference type="Pfam" id="PF07715"/>
    </source>
</evidence>
<dbReference type="InterPro" id="IPR036942">
    <property type="entry name" value="Beta-barrel_TonB_sf"/>
</dbReference>
<evidence type="ECO:0000313" key="15">
    <source>
        <dbReference type="Proteomes" id="UP000636888"/>
    </source>
</evidence>
<evidence type="ECO:0000256" key="4">
    <source>
        <dbReference type="ARBA" id="ARBA00022692"/>
    </source>
</evidence>
<proteinExistence type="inferred from homology"/>
<keyword evidence="8 10" id="KW-0472">Membrane</keyword>
<dbReference type="RefSeq" id="WP_199383900.1">
    <property type="nucleotide sequence ID" value="NZ_JAEMHM010000007.1"/>
</dbReference>
<dbReference type="Pfam" id="PF07715">
    <property type="entry name" value="Plug"/>
    <property type="match status" value="1"/>
</dbReference>
<dbReference type="Pfam" id="PF00593">
    <property type="entry name" value="TonB_dep_Rec_b-barrel"/>
    <property type="match status" value="1"/>
</dbReference>
<dbReference type="InterPro" id="IPR039426">
    <property type="entry name" value="TonB-dep_rcpt-like"/>
</dbReference>
<evidence type="ECO:0000256" key="8">
    <source>
        <dbReference type="ARBA" id="ARBA00023136"/>
    </source>
</evidence>
<protein>
    <submittedName>
        <fullName evidence="14">TonB-dependent receptor</fullName>
    </submittedName>
</protein>
<evidence type="ECO:0000256" key="7">
    <source>
        <dbReference type="ARBA" id="ARBA00023077"/>
    </source>
</evidence>
<evidence type="ECO:0000256" key="10">
    <source>
        <dbReference type="PROSITE-ProRule" id="PRU01360"/>
    </source>
</evidence>
<reference evidence="14" key="1">
    <citation type="submission" date="2020-12" db="EMBL/GenBank/DDBJ databases">
        <title>Geomonas sp. Red875, isolated from river sediment.</title>
        <authorList>
            <person name="Xu Z."/>
            <person name="Zhang Z."/>
            <person name="Masuda Y."/>
            <person name="Itoh H."/>
            <person name="Senoo K."/>
        </authorList>
    </citation>
    <scope>NUCLEOTIDE SEQUENCE</scope>
    <source>
        <strain evidence="14">Red875</strain>
    </source>
</reference>